<organism evidence="2 3">
    <name type="scientific">Phanerochaete sordida</name>
    <dbReference type="NCBI Taxonomy" id="48140"/>
    <lineage>
        <taxon>Eukaryota</taxon>
        <taxon>Fungi</taxon>
        <taxon>Dikarya</taxon>
        <taxon>Basidiomycota</taxon>
        <taxon>Agaricomycotina</taxon>
        <taxon>Agaricomycetes</taxon>
        <taxon>Polyporales</taxon>
        <taxon>Phanerochaetaceae</taxon>
        <taxon>Phanerochaete</taxon>
    </lineage>
</organism>
<name>A0A9P3G9F5_9APHY</name>
<gene>
    <name evidence="2" type="ORF">PsYK624_066360</name>
</gene>
<feature type="compositionally biased region" description="Low complexity" evidence="1">
    <location>
        <begin position="152"/>
        <end position="171"/>
    </location>
</feature>
<sequence>MLRNWACPRFRTLYFTAPSGDNSVAAFPARLPRHTSPSGISISTTRTRSGVQQATFAFRMTSEFLADKKRRQLSLFFQSPRSACGRNGACDELAQGCEQETDTAQAPLPTSRWTSSSLPPQRNRTRRSITPPLECTGSFTFDPQIAGTISLSSPIASPAAPSSNSPAQGSSNGRRRAHDHWLCSHRACAVLCSSISPLTSPLRLRAPVIPASDVVSPLRSRSRSAEIRFTAATRILQGRAIWTEDHGRYRASPGDEAPELLYSSSRRHSRFWIPRTCPCNSTALRIVLASSVASLGSSKDGSEDLTIRAICRTPGLCRCV</sequence>
<comment type="caution">
    <text evidence="2">The sequence shown here is derived from an EMBL/GenBank/DDBJ whole genome shotgun (WGS) entry which is preliminary data.</text>
</comment>
<dbReference type="Proteomes" id="UP000703269">
    <property type="component" value="Unassembled WGS sequence"/>
</dbReference>
<dbReference type="EMBL" id="BPQB01000017">
    <property type="protein sequence ID" value="GJE90497.1"/>
    <property type="molecule type" value="Genomic_DNA"/>
</dbReference>
<proteinExistence type="predicted"/>
<dbReference type="AlphaFoldDB" id="A0A9P3G9F5"/>
<keyword evidence="3" id="KW-1185">Reference proteome</keyword>
<reference evidence="2 3" key="1">
    <citation type="submission" date="2021-08" db="EMBL/GenBank/DDBJ databases">
        <title>Draft Genome Sequence of Phanerochaete sordida strain YK-624.</title>
        <authorList>
            <person name="Mori T."/>
            <person name="Dohra H."/>
            <person name="Suzuki T."/>
            <person name="Kawagishi H."/>
            <person name="Hirai H."/>
        </authorList>
    </citation>
    <scope>NUCLEOTIDE SEQUENCE [LARGE SCALE GENOMIC DNA]</scope>
    <source>
        <strain evidence="2 3">YK-624</strain>
    </source>
</reference>
<feature type="region of interest" description="Disordered" evidence="1">
    <location>
        <begin position="152"/>
        <end position="175"/>
    </location>
</feature>
<protein>
    <submittedName>
        <fullName evidence="2">Uncharacterized protein</fullName>
    </submittedName>
</protein>
<evidence type="ECO:0000313" key="2">
    <source>
        <dbReference type="EMBL" id="GJE90497.1"/>
    </source>
</evidence>
<feature type="compositionally biased region" description="Polar residues" evidence="1">
    <location>
        <begin position="111"/>
        <end position="122"/>
    </location>
</feature>
<accession>A0A9P3G9F5</accession>
<evidence type="ECO:0000313" key="3">
    <source>
        <dbReference type="Proteomes" id="UP000703269"/>
    </source>
</evidence>
<feature type="region of interest" description="Disordered" evidence="1">
    <location>
        <begin position="101"/>
        <end position="135"/>
    </location>
</feature>
<evidence type="ECO:0000256" key="1">
    <source>
        <dbReference type="SAM" id="MobiDB-lite"/>
    </source>
</evidence>